<keyword evidence="3" id="KW-0949">S-adenosyl-L-methionine</keyword>
<sequence>MKEEKYDIDFLDADKIYSILGFAKEKAKNRNEVEKIIQKAALAEGITAEEAAILLNVEDKELLAKMFKVAKQVKEKIYGKRIVMFAPLYVSNYCVNNCVYCGYQHCNEDLNRKKLTREELINEVKALEKLGHKRIVLEAGEDPVNCSLDYILQCIKDIYSIKFENGNIRRININIAATTVENYKKLKEAEIGTYTLFQESFHKPTYEKLHLSGPKKDYYYHTTAMFRAREAGIDDVGIGVLYGLYEHKYETVAMILYANELERVTGVGPHTISVPRLREASNVTLAQYPYLVNDEEFKRLVAVLRLAVPYTGMILSTREEAGFRDEVIELGISQVSTGSCTGVGGYSEANENTAQFEVGDHRSPMEMLASLINSGYIPSYCTACYRSGRTGDRFMEIAKSGKINVMCEANALMTLKEFLLDYANEDLRKLGDTAILEAIEKMPNENFKNKIKGFLKDIENGKRDISV</sequence>
<keyword evidence="4" id="KW-0479">Metal-binding</keyword>
<dbReference type="InterPro" id="IPR013785">
    <property type="entry name" value="Aldolase_TIM"/>
</dbReference>
<organism evidence="10 11">
    <name type="scientific">Fusobacterium necrogenes</name>
    <dbReference type="NCBI Taxonomy" id="858"/>
    <lineage>
        <taxon>Bacteria</taxon>
        <taxon>Fusobacteriati</taxon>
        <taxon>Fusobacteriota</taxon>
        <taxon>Fusobacteriia</taxon>
        <taxon>Fusobacteriales</taxon>
        <taxon>Fusobacteriaceae</taxon>
        <taxon>Fusobacterium</taxon>
    </lineage>
</organism>
<dbReference type="SFLD" id="SFLDF00319">
    <property type="entry name" value="Fe_hydrogenase_maturase_(HydG"/>
    <property type="match status" value="1"/>
</dbReference>
<feature type="domain" description="Radical SAM core" evidence="9">
    <location>
        <begin position="78"/>
        <end position="310"/>
    </location>
</feature>
<dbReference type="EMBL" id="UGGU01000003">
    <property type="protein sequence ID" value="STO32049.1"/>
    <property type="molecule type" value="Genomic_DNA"/>
</dbReference>
<dbReference type="SMART" id="SM00876">
    <property type="entry name" value="BATS"/>
    <property type="match status" value="1"/>
</dbReference>
<proteinExistence type="predicted"/>
<dbReference type="SFLD" id="SFLDG01081">
    <property type="entry name" value="cleavage_of_the_Ca-Cb_bond_in"/>
    <property type="match status" value="1"/>
</dbReference>
<evidence type="ECO:0000313" key="10">
    <source>
        <dbReference type="EMBL" id="STO32049.1"/>
    </source>
</evidence>
<accession>A0A377GYJ4</accession>
<dbReference type="SFLD" id="SFLDS00029">
    <property type="entry name" value="Radical_SAM"/>
    <property type="match status" value="1"/>
</dbReference>
<dbReference type="Proteomes" id="UP000255328">
    <property type="component" value="Unassembled WGS sequence"/>
</dbReference>
<dbReference type="EC" id="4.1.99.19" evidence="10"/>
<comment type="cofactor">
    <cofactor evidence="1">
        <name>[4Fe-4S] cluster</name>
        <dbReference type="ChEBI" id="CHEBI:49883"/>
    </cofactor>
</comment>
<evidence type="ECO:0000256" key="6">
    <source>
        <dbReference type="ARBA" id="ARBA00023014"/>
    </source>
</evidence>
<dbReference type="PANTHER" id="PTHR43583:SF2">
    <property type="entry name" value="THIAZOLE BIOSYNTHESIS PROTEIN"/>
    <property type="match status" value="1"/>
</dbReference>
<dbReference type="Pfam" id="PF06968">
    <property type="entry name" value="BATS"/>
    <property type="match status" value="1"/>
</dbReference>
<dbReference type="InterPro" id="IPR007197">
    <property type="entry name" value="rSAM"/>
</dbReference>
<evidence type="ECO:0000256" key="2">
    <source>
        <dbReference type="ARBA" id="ARBA00022485"/>
    </source>
</evidence>
<dbReference type="PROSITE" id="PS51918">
    <property type="entry name" value="RADICAL_SAM"/>
    <property type="match status" value="1"/>
</dbReference>
<dbReference type="InterPro" id="IPR024007">
    <property type="entry name" value="FeFe-hyd_mat_HydG"/>
</dbReference>
<dbReference type="PANTHER" id="PTHR43583">
    <property type="entry name" value="2-IMINOACETATE SYNTHASE"/>
    <property type="match status" value="1"/>
</dbReference>
<dbReference type="GO" id="GO:0046872">
    <property type="term" value="F:metal ion binding"/>
    <property type="evidence" value="ECO:0007669"/>
    <property type="project" value="UniProtKB-KW"/>
</dbReference>
<dbReference type="RefSeq" id="WP_115270895.1">
    <property type="nucleotide sequence ID" value="NZ_UGGU01000003.1"/>
</dbReference>
<evidence type="ECO:0000256" key="4">
    <source>
        <dbReference type="ARBA" id="ARBA00022723"/>
    </source>
</evidence>
<dbReference type="Gene3D" id="3.20.20.70">
    <property type="entry name" value="Aldolase class I"/>
    <property type="match status" value="1"/>
</dbReference>
<dbReference type="SFLD" id="SFLDG01060">
    <property type="entry name" value="BATS_domain_containing"/>
    <property type="match status" value="1"/>
</dbReference>
<evidence type="ECO:0000256" key="3">
    <source>
        <dbReference type="ARBA" id="ARBA00022691"/>
    </source>
</evidence>
<keyword evidence="2" id="KW-0004">4Fe-4S</keyword>
<evidence type="ECO:0000256" key="7">
    <source>
        <dbReference type="ARBA" id="ARBA00034078"/>
    </source>
</evidence>
<feature type="coiled-coil region" evidence="8">
    <location>
        <begin position="103"/>
        <end position="130"/>
    </location>
</feature>
<dbReference type="OrthoDB" id="9801120at2"/>
<comment type="cofactor">
    <cofactor evidence="7">
        <name>[2Fe-2S] cluster</name>
        <dbReference type="ChEBI" id="CHEBI:190135"/>
    </cofactor>
</comment>
<evidence type="ECO:0000256" key="5">
    <source>
        <dbReference type="ARBA" id="ARBA00023004"/>
    </source>
</evidence>
<dbReference type="GO" id="GO:0036355">
    <property type="term" value="F:2-iminoacetate synthase activity"/>
    <property type="evidence" value="ECO:0007669"/>
    <property type="project" value="UniProtKB-EC"/>
</dbReference>
<dbReference type="CDD" id="cd01335">
    <property type="entry name" value="Radical_SAM"/>
    <property type="match status" value="1"/>
</dbReference>
<evidence type="ECO:0000313" key="11">
    <source>
        <dbReference type="Proteomes" id="UP000255328"/>
    </source>
</evidence>
<evidence type="ECO:0000259" key="9">
    <source>
        <dbReference type="PROSITE" id="PS51918"/>
    </source>
</evidence>
<name>A0A377GYJ4_9FUSO</name>
<dbReference type="SMART" id="SM00729">
    <property type="entry name" value="Elp3"/>
    <property type="match status" value="1"/>
</dbReference>
<dbReference type="InterPro" id="IPR034428">
    <property type="entry name" value="ThiH/NoCL/HydG-like"/>
</dbReference>
<reference evidence="10 11" key="1">
    <citation type="submission" date="2018-06" db="EMBL/GenBank/DDBJ databases">
        <authorList>
            <consortium name="Pathogen Informatics"/>
            <person name="Doyle S."/>
        </authorList>
    </citation>
    <scope>NUCLEOTIDE SEQUENCE [LARGE SCALE GENOMIC DNA]</scope>
    <source>
        <strain evidence="10 11">NCTC10723</strain>
    </source>
</reference>
<dbReference type="InterPro" id="IPR006638">
    <property type="entry name" value="Elp3/MiaA/NifB-like_rSAM"/>
</dbReference>
<keyword evidence="6" id="KW-0411">Iron-sulfur</keyword>
<protein>
    <submittedName>
        <fullName evidence="10">2-iminoacetate synthase</fullName>
        <ecNumber evidence="10">4.1.99.19</ecNumber>
    </submittedName>
</protein>
<keyword evidence="8" id="KW-0175">Coiled coil</keyword>
<keyword evidence="10" id="KW-0456">Lyase</keyword>
<dbReference type="InterPro" id="IPR010722">
    <property type="entry name" value="BATS_dom"/>
</dbReference>
<dbReference type="GO" id="GO:0051539">
    <property type="term" value="F:4 iron, 4 sulfur cluster binding"/>
    <property type="evidence" value="ECO:0007669"/>
    <property type="project" value="UniProtKB-KW"/>
</dbReference>
<dbReference type="Pfam" id="PF04055">
    <property type="entry name" value="Radical_SAM"/>
    <property type="match status" value="1"/>
</dbReference>
<keyword evidence="11" id="KW-1185">Reference proteome</keyword>
<gene>
    <name evidence="10" type="primary">thiH_2</name>
    <name evidence="10" type="ORF">NCTC10723_01514</name>
</gene>
<keyword evidence="5" id="KW-0408">Iron</keyword>
<evidence type="ECO:0000256" key="1">
    <source>
        <dbReference type="ARBA" id="ARBA00001966"/>
    </source>
</evidence>
<evidence type="ECO:0000256" key="8">
    <source>
        <dbReference type="SAM" id="Coils"/>
    </source>
</evidence>
<dbReference type="NCBIfam" id="TIGR03955">
    <property type="entry name" value="rSAM_HydG"/>
    <property type="match status" value="1"/>
</dbReference>
<dbReference type="SUPFAM" id="SSF102114">
    <property type="entry name" value="Radical SAM enzymes"/>
    <property type="match status" value="1"/>
</dbReference>
<dbReference type="AlphaFoldDB" id="A0A377GYJ4"/>
<dbReference type="InterPro" id="IPR058240">
    <property type="entry name" value="rSAM_sf"/>
</dbReference>